<dbReference type="EMBL" id="MRCB01000007">
    <property type="protein sequence ID" value="OKH24173.1"/>
    <property type="molecule type" value="Genomic_DNA"/>
</dbReference>
<evidence type="ECO:0000313" key="3">
    <source>
        <dbReference type="Proteomes" id="UP000186868"/>
    </source>
</evidence>
<dbReference type="InterPro" id="IPR037401">
    <property type="entry name" value="SnoaL-like"/>
</dbReference>
<proteinExistence type="predicted"/>
<keyword evidence="3" id="KW-1185">Reference proteome</keyword>
<dbReference type="Proteomes" id="UP000186868">
    <property type="component" value="Unassembled WGS sequence"/>
</dbReference>
<evidence type="ECO:0000259" key="1">
    <source>
        <dbReference type="Pfam" id="PF13474"/>
    </source>
</evidence>
<dbReference type="SUPFAM" id="SSF54427">
    <property type="entry name" value="NTF2-like"/>
    <property type="match status" value="1"/>
</dbReference>
<reference evidence="2 3" key="1">
    <citation type="submission" date="2016-11" db="EMBL/GenBank/DDBJ databases">
        <title>Draft Genome Sequences of Nine Cyanobacterial Strains from Diverse Habitats.</title>
        <authorList>
            <person name="Zhu T."/>
            <person name="Hou S."/>
            <person name="Lu X."/>
            <person name="Hess W.R."/>
        </authorList>
    </citation>
    <scope>NUCLEOTIDE SEQUENCE [LARGE SCALE GENOMIC DNA]</scope>
    <source>
        <strain evidence="2 3">NIES-593</strain>
    </source>
</reference>
<evidence type="ECO:0000313" key="2">
    <source>
        <dbReference type="EMBL" id="OKH24173.1"/>
    </source>
</evidence>
<dbReference type="PANTHER" id="PTHR34957:SF1">
    <property type="entry name" value="NUCLEAR TRANSPORT FACTOR 2 (NTF2) FAMILY PROTEIN"/>
    <property type="match status" value="1"/>
</dbReference>
<dbReference type="Pfam" id="PF13474">
    <property type="entry name" value="SnoaL_3"/>
    <property type="match status" value="1"/>
</dbReference>
<organism evidence="2 3">
    <name type="scientific">Hydrococcus rivularis NIES-593</name>
    <dbReference type="NCBI Taxonomy" id="1921803"/>
    <lineage>
        <taxon>Bacteria</taxon>
        <taxon>Bacillati</taxon>
        <taxon>Cyanobacteriota</taxon>
        <taxon>Cyanophyceae</taxon>
        <taxon>Pleurocapsales</taxon>
        <taxon>Hydrococcaceae</taxon>
        <taxon>Hydrococcus</taxon>
    </lineage>
</organism>
<dbReference type="STRING" id="1921803.NIES593_08430"/>
<dbReference type="Gene3D" id="3.10.450.50">
    <property type="match status" value="1"/>
</dbReference>
<name>A0A1U7HKQ0_9CYAN</name>
<accession>A0A1U7HKQ0</accession>
<gene>
    <name evidence="2" type="ORF">NIES593_08430</name>
</gene>
<protein>
    <submittedName>
        <fullName evidence="2">DUF4440 domain-containing protein</fullName>
    </submittedName>
</protein>
<dbReference type="AlphaFoldDB" id="A0A1U7HKQ0"/>
<feature type="domain" description="SnoaL-like" evidence="1">
    <location>
        <begin position="9"/>
        <end position="127"/>
    </location>
</feature>
<dbReference type="PANTHER" id="PTHR34957">
    <property type="entry name" value="NUCLEAR TRANSPORT FACTOR 2 (NTF2) FAMILY PROTEIN"/>
    <property type="match status" value="1"/>
</dbReference>
<dbReference type="InterPro" id="IPR032710">
    <property type="entry name" value="NTF2-like_dom_sf"/>
</dbReference>
<comment type="caution">
    <text evidence="2">The sequence shown here is derived from an EMBL/GenBank/DDBJ whole genome shotgun (WGS) entry which is preliminary data.</text>
</comment>
<dbReference type="OrthoDB" id="9786718at2"/>
<dbReference type="RefSeq" id="WP_015142540.1">
    <property type="nucleotide sequence ID" value="NZ_MRCB01000007.1"/>
</dbReference>
<sequence>MSDVDRTEILATNEAFYQAFEKKDIKAMSLVWWQGGSLCIHPGGNVLKGWEEVRHSWEQIFRHTDYLEIGIELVNIEIGSQIAYVVLIETILQVSRGRSFQAQSTATNIFEKMAQKWYLVHHHGSPIMR</sequence>